<keyword evidence="1" id="KW-0472">Membrane</keyword>
<evidence type="ECO:0008006" key="4">
    <source>
        <dbReference type="Google" id="ProtNLM"/>
    </source>
</evidence>
<organism evidence="2 3">
    <name type="scientific">Trichoglossum hirsutum</name>
    <dbReference type="NCBI Taxonomy" id="265104"/>
    <lineage>
        <taxon>Eukaryota</taxon>
        <taxon>Fungi</taxon>
        <taxon>Dikarya</taxon>
        <taxon>Ascomycota</taxon>
        <taxon>Pezizomycotina</taxon>
        <taxon>Geoglossomycetes</taxon>
        <taxon>Geoglossales</taxon>
        <taxon>Geoglossaceae</taxon>
        <taxon>Trichoglossum</taxon>
    </lineage>
</organism>
<dbReference type="GO" id="GO:0070917">
    <property type="term" value="F:inositol phosphoceramide synthase regulator activity"/>
    <property type="evidence" value="ECO:0007669"/>
    <property type="project" value="InterPro"/>
</dbReference>
<proteinExistence type="predicted"/>
<dbReference type="PANTHER" id="PTHR28077:SF1">
    <property type="entry name" value="INOSITOL PHOSPHORYLCERAMIDE SYNTHASE REGULATORY SUBUNIT KEI1"/>
    <property type="match status" value="1"/>
</dbReference>
<feature type="transmembrane region" description="Helical" evidence="1">
    <location>
        <begin position="188"/>
        <end position="209"/>
    </location>
</feature>
<dbReference type="GO" id="GO:0070916">
    <property type="term" value="C:inositol phosphoceramide synthase complex"/>
    <property type="evidence" value="ECO:0007669"/>
    <property type="project" value="TreeGrafter"/>
</dbReference>
<gene>
    <name evidence="2" type="ORF">GP486_008235</name>
</gene>
<evidence type="ECO:0000313" key="2">
    <source>
        <dbReference type="EMBL" id="KAH0548023.1"/>
    </source>
</evidence>
<keyword evidence="3" id="KW-1185">Reference proteome</keyword>
<feature type="non-terminal residue" evidence="2">
    <location>
        <position position="252"/>
    </location>
</feature>
<dbReference type="Pfam" id="PF08552">
    <property type="entry name" value="Kei1"/>
    <property type="match status" value="1"/>
</dbReference>
<dbReference type="Proteomes" id="UP000750711">
    <property type="component" value="Unassembled WGS sequence"/>
</dbReference>
<comment type="caution">
    <text evidence="2">The sequence shown here is derived from an EMBL/GenBank/DDBJ whole genome shotgun (WGS) entry which is preliminary data.</text>
</comment>
<name>A0A9P8IAD1_9PEZI</name>
<dbReference type="EMBL" id="JAGHQM010002936">
    <property type="protein sequence ID" value="KAH0548023.1"/>
    <property type="molecule type" value="Genomic_DNA"/>
</dbReference>
<keyword evidence="1" id="KW-0812">Transmembrane</keyword>
<reference evidence="2" key="1">
    <citation type="submission" date="2021-03" db="EMBL/GenBank/DDBJ databases">
        <title>Comparative genomics and phylogenomic investigation of the class Geoglossomycetes provide insights into ecological specialization and systematics.</title>
        <authorList>
            <person name="Melie T."/>
            <person name="Pirro S."/>
            <person name="Miller A.N."/>
            <person name="Quandt A."/>
        </authorList>
    </citation>
    <scope>NUCLEOTIDE SEQUENCE</scope>
    <source>
        <strain evidence="2">CAQ_001_2017</strain>
    </source>
</reference>
<evidence type="ECO:0000313" key="3">
    <source>
        <dbReference type="Proteomes" id="UP000750711"/>
    </source>
</evidence>
<protein>
    <recommendedName>
        <fullName evidence="4">DUF1753-domain-containing protein</fullName>
    </recommendedName>
</protein>
<sequence length="252" mass="27604">MGFSMRLLRIPRPRRFLYFLSLRTGTELIILTLLLNKISGFYGLLAILTGLRLSPLQLSMYVYSLFALVLAGYLTPHLRRQSPIHVLSLAWLYVLDTVVNAIYTATFAVNWFLVIGQHQHGPAGIGNGAKTMGDTAGFTSPKFNVSKVDVVASPNGGVTHGQEAVAIGSGAGPGFGHAILEPESVTSISIILMLWGLRIYFVFVIMSYARSVLRQHVYSTSSSSGFHRRTSNGDNDLDDPYHDTVVENPFGI</sequence>
<feature type="transmembrane region" description="Helical" evidence="1">
    <location>
        <begin position="86"/>
        <end position="113"/>
    </location>
</feature>
<evidence type="ECO:0000256" key="1">
    <source>
        <dbReference type="SAM" id="Phobius"/>
    </source>
</evidence>
<dbReference type="InterPro" id="IPR013862">
    <property type="entry name" value="Kei1"/>
</dbReference>
<dbReference type="PANTHER" id="PTHR28077">
    <property type="entry name" value="INOSITOL PHOSPHORYLCERAMIDE SYNTHASE REGULATORY SUBUNIT KEI1"/>
    <property type="match status" value="1"/>
</dbReference>
<dbReference type="AlphaFoldDB" id="A0A9P8IAD1"/>
<dbReference type="GO" id="GO:0000139">
    <property type="term" value="C:Golgi membrane"/>
    <property type="evidence" value="ECO:0007669"/>
    <property type="project" value="TreeGrafter"/>
</dbReference>
<accession>A0A9P8IAD1</accession>
<feature type="transmembrane region" description="Helical" evidence="1">
    <location>
        <begin position="55"/>
        <end position="74"/>
    </location>
</feature>
<dbReference type="GO" id="GO:0006673">
    <property type="term" value="P:inositol phosphoceramide metabolic process"/>
    <property type="evidence" value="ECO:0007669"/>
    <property type="project" value="InterPro"/>
</dbReference>
<keyword evidence="1" id="KW-1133">Transmembrane helix</keyword>